<evidence type="ECO:0000313" key="1">
    <source>
        <dbReference type="EnsemblMetazoa" id="GPAI033041-PA"/>
    </source>
</evidence>
<dbReference type="VEuPathDB" id="VectorBase:GPAI033041"/>
<keyword evidence="2" id="KW-1185">Reference proteome</keyword>
<proteinExistence type="predicted"/>
<accession>A0A1B0A359</accession>
<dbReference type="Proteomes" id="UP000092445">
    <property type="component" value="Unassembled WGS sequence"/>
</dbReference>
<dbReference type="EnsemblMetazoa" id="GPAI033041-RA">
    <property type="protein sequence ID" value="GPAI033041-PA"/>
    <property type="gene ID" value="GPAI033041"/>
</dbReference>
<dbReference type="AlphaFoldDB" id="A0A1B0A359"/>
<organism evidence="1 2">
    <name type="scientific">Glossina pallidipes</name>
    <name type="common">Tsetse fly</name>
    <dbReference type="NCBI Taxonomy" id="7398"/>
    <lineage>
        <taxon>Eukaryota</taxon>
        <taxon>Metazoa</taxon>
        <taxon>Ecdysozoa</taxon>
        <taxon>Arthropoda</taxon>
        <taxon>Hexapoda</taxon>
        <taxon>Insecta</taxon>
        <taxon>Pterygota</taxon>
        <taxon>Neoptera</taxon>
        <taxon>Endopterygota</taxon>
        <taxon>Diptera</taxon>
        <taxon>Brachycera</taxon>
        <taxon>Muscomorpha</taxon>
        <taxon>Hippoboscoidea</taxon>
        <taxon>Glossinidae</taxon>
        <taxon>Glossina</taxon>
    </lineage>
</organism>
<name>A0A1B0A359_GLOPL</name>
<protein>
    <submittedName>
        <fullName evidence="1">Uncharacterized protein</fullName>
    </submittedName>
</protein>
<reference evidence="1" key="2">
    <citation type="submission" date="2020-05" db="UniProtKB">
        <authorList>
            <consortium name="EnsemblMetazoa"/>
        </authorList>
    </citation>
    <scope>IDENTIFICATION</scope>
    <source>
        <strain evidence="1">IAEA</strain>
    </source>
</reference>
<reference evidence="2" key="1">
    <citation type="submission" date="2014-03" db="EMBL/GenBank/DDBJ databases">
        <authorList>
            <person name="Aksoy S."/>
            <person name="Warren W."/>
            <person name="Wilson R.K."/>
        </authorList>
    </citation>
    <scope>NUCLEOTIDE SEQUENCE [LARGE SCALE GENOMIC DNA]</scope>
    <source>
        <strain evidence="2">IAEA</strain>
    </source>
</reference>
<sequence length="73" mass="8236">MVRWLEWLDNHLNQYALAYVSDCGHKYVCIWLCEALVFKFYIQANVIVTVTSSSSSSSSSSKAAGPLLHLLRI</sequence>
<evidence type="ECO:0000313" key="2">
    <source>
        <dbReference type="Proteomes" id="UP000092445"/>
    </source>
</evidence>